<feature type="transmembrane region" description="Helical" evidence="2">
    <location>
        <begin position="45"/>
        <end position="66"/>
    </location>
</feature>
<keyword evidence="2" id="KW-0812">Transmembrane</keyword>
<dbReference type="RefSeq" id="WP_307056247.1">
    <property type="nucleotide sequence ID" value="NZ_JAUSYH010000001.1"/>
</dbReference>
<accession>A0ABU0Q0I8</accession>
<keyword evidence="2" id="KW-1133">Transmembrane helix</keyword>
<keyword evidence="4" id="KW-1185">Reference proteome</keyword>
<keyword evidence="2" id="KW-0472">Membrane</keyword>
<dbReference type="Proteomes" id="UP001243364">
    <property type="component" value="Unassembled WGS sequence"/>
</dbReference>
<evidence type="ECO:0000256" key="2">
    <source>
        <dbReference type="SAM" id="Phobius"/>
    </source>
</evidence>
<reference evidence="3 4" key="1">
    <citation type="submission" date="2023-07" db="EMBL/GenBank/DDBJ databases">
        <title>Comparative genomics of wheat-associated soil bacteria to identify genetic determinants of phenazine resistance.</title>
        <authorList>
            <person name="Mouncey N."/>
        </authorList>
    </citation>
    <scope>NUCLEOTIDE SEQUENCE [LARGE SCALE GENOMIC DNA]</scope>
    <source>
        <strain evidence="3 4">W4I19-2</strain>
    </source>
</reference>
<sequence length="289" mass="31025">MNPATPPPPPDPATPPPPPDPATPPPPPDPATPPPGKWDRFGVKVTVIGGVIAALGAAVALFFTFFPGVQPEKDSGNDNELAVSSYRIGYDASVTADGLNAATGEKSKILYKEASTFRISLKNASNVDAQVTSINLKFHQIKNLPVCDGGGPGFVYPAYKFAIPTDTKSGVQIDRPIDFKVAAHKIETIGVTIGPEEEGDSATVWVYEFDGLLEYDSGKRVAIPRSVIVTPMNAMDRALSVTARQESNNPDTSCERKMLDFMDQLMQRKGLITSPGFVEFRDNLRLVLG</sequence>
<comment type="caution">
    <text evidence="3">The sequence shown here is derived from an EMBL/GenBank/DDBJ whole genome shotgun (WGS) entry which is preliminary data.</text>
</comment>
<feature type="compositionally biased region" description="Pro residues" evidence="1">
    <location>
        <begin position="1"/>
        <end position="36"/>
    </location>
</feature>
<dbReference type="EMBL" id="JAUSYA010000001">
    <property type="protein sequence ID" value="MDQ0684153.1"/>
    <property type="molecule type" value="Genomic_DNA"/>
</dbReference>
<feature type="region of interest" description="Disordered" evidence="1">
    <location>
        <begin position="1"/>
        <end position="37"/>
    </location>
</feature>
<gene>
    <name evidence="3" type="ORF">QFZ56_003116</name>
</gene>
<name>A0ABU0Q0I8_STRAH</name>
<evidence type="ECO:0000313" key="3">
    <source>
        <dbReference type="EMBL" id="MDQ0684153.1"/>
    </source>
</evidence>
<organism evidence="3 4">
    <name type="scientific">Streptomyces achromogenes</name>
    <dbReference type="NCBI Taxonomy" id="67255"/>
    <lineage>
        <taxon>Bacteria</taxon>
        <taxon>Bacillati</taxon>
        <taxon>Actinomycetota</taxon>
        <taxon>Actinomycetes</taxon>
        <taxon>Kitasatosporales</taxon>
        <taxon>Streptomycetaceae</taxon>
        <taxon>Streptomyces</taxon>
    </lineage>
</organism>
<protein>
    <submittedName>
        <fullName evidence="3">Uncharacterized protein</fullName>
    </submittedName>
</protein>
<proteinExistence type="predicted"/>
<evidence type="ECO:0000313" key="4">
    <source>
        <dbReference type="Proteomes" id="UP001243364"/>
    </source>
</evidence>
<evidence type="ECO:0000256" key="1">
    <source>
        <dbReference type="SAM" id="MobiDB-lite"/>
    </source>
</evidence>